<sequence>MEIGNGEKESGSNTGLGGVDNPGFLSVDNADFNSHTYVYDTRRSLSGMTVDALPKESFYQDIKNLHDPANRPTMEELKMGQLAGLDRTPAVYFWKTNLVVVKLQIRCVIITVNFPNFFSQSEKDPGSDYSCTR</sequence>
<keyword evidence="2" id="KW-1185">Reference proteome</keyword>
<proteinExistence type="predicted"/>
<accession>A0A7R8D864</accession>
<dbReference type="EMBL" id="HG994586">
    <property type="protein sequence ID" value="CAF3005982.1"/>
    <property type="molecule type" value="Genomic_DNA"/>
</dbReference>
<evidence type="ECO:0000313" key="2">
    <source>
        <dbReference type="Proteomes" id="UP000675881"/>
    </source>
</evidence>
<dbReference type="AlphaFoldDB" id="A0A7R8D864"/>
<dbReference type="OrthoDB" id="2020542at2759"/>
<evidence type="ECO:0000313" key="1">
    <source>
        <dbReference type="EMBL" id="CAF3005982.1"/>
    </source>
</evidence>
<gene>
    <name evidence="1" type="ORF">LSAA_12880</name>
</gene>
<reference evidence="1" key="1">
    <citation type="submission" date="2021-02" db="EMBL/GenBank/DDBJ databases">
        <authorList>
            <person name="Bekaert M."/>
        </authorList>
    </citation>
    <scope>NUCLEOTIDE SEQUENCE</scope>
    <source>
        <strain evidence="1">IoA-00</strain>
    </source>
</reference>
<protein>
    <submittedName>
        <fullName evidence="1">(salmon louse) hypothetical protein</fullName>
    </submittedName>
</protein>
<organism evidence="1 2">
    <name type="scientific">Lepeophtheirus salmonis</name>
    <name type="common">Salmon louse</name>
    <name type="synonym">Caligus salmonis</name>
    <dbReference type="NCBI Taxonomy" id="72036"/>
    <lineage>
        <taxon>Eukaryota</taxon>
        <taxon>Metazoa</taxon>
        <taxon>Ecdysozoa</taxon>
        <taxon>Arthropoda</taxon>
        <taxon>Crustacea</taxon>
        <taxon>Multicrustacea</taxon>
        <taxon>Hexanauplia</taxon>
        <taxon>Copepoda</taxon>
        <taxon>Siphonostomatoida</taxon>
        <taxon>Caligidae</taxon>
        <taxon>Lepeophtheirus</taxon>
    </lineage>
</organism>
<dbReference type="Proteomes" id="UP000675881">
    <property type="component" value="Chromosome 7"/>
</dbReference>
<name>A0A7R8D864_LEPSM</name>